<protein>
    <submittedName>
        <fullName evidence="2">RING-type domain-containing protein</fullName>
    </submittedName>
</protein>
<evidence type="ECO:0000313" key="2">
    <source>
        <dbReference type="WBParaSite" id="RSKR_0000525800.1"/>
    </source>
</evidence>
<accession>A0AC35TWP7</accession>
<evidence type="ECO:0000313" key="1">
    <source>
        <dbReference type="Proteomes" id="UP000095286"/>
    </source>
</evidence>
<name>A0AC35TWP7_9BILA</name>
<dbReference type="WBParaSite" id="RSKR_0000525800.1">
    <property type="protein sequence ID" value="RSKR_0000525800.1"/>
    <property type="gene ID" value="RSKR_0000525800"/>
</dbReference>
<reference evidence="2" key="1">
    <citation type="submission" date="2016-11" db="UniProtKB">
        <authorList>
            <consortium name="WormBaseParasite"/>
        </authorList>
    </citation>
    <scope>IDENTIFICATION</scope>
    <source>
        <strain evidence="2">KR3021</strain>
    </source>
</reference>
<sequence>MAPGRKTRQQRKARGDQGVANSSRVLRSGNRPVVGDVPEDDDIRAVVGRAPVVTRRRHSVTGRVDRRTINAAEQSSELPFLPRRSFPFLRRIHIRSPSPPSHRDSRSSRRGVLQVETRFPQRSNRAAVLDRINVSVNGTRPRRVSNARTIGMLEAPITTPTPIGGAVIPARPYPHPATLPYPPTMNEVSAEPPVGRLTSPSNSDMASPLPTSLDRPVIIATTTTRRDLGDRADQIHTFHGGFMFEIPDFSNNELTQEEFFDMLTRAARAHQGGRLVVPPNQIFNSNADPFDMPEPLAKRLGNSGEACTICHEDDVADVKSLISLLITGCLGCLIGWVQANSVDVESGVRYVPNRDHLTCPLCRHPWETARPEVFRYTETSKEQVTGSSQRKPT</sequence>
<proteinExistence type="predicted"/>
<dbReference type="Proteomes" id="UP000095286">
    <property type="component" value="Unplaced"/>
</dbReference>
<organism evidence="1 2">
    <name type="scientific">Rhabditophanes sp. KR3021</name>
    <dbReference type="NCBI Taxonomy" id="114890"/>
    <lineage>
        <taxon>Eukaryota</taxon>
        <taxon>Metazoa</taxon>
        <taxon>Ecdysozoa</taxon>
        <taxon>Nematoda</taxon>
        <taxon>Chromadorea</taxon>
        <taxon>Rhabditida</taxon>
        <taxon>Tylenchina</taxon>
        <taxon>Panagrolaimomorpha</taxon>
        <taxon>Strongyloidoidea</taxon>
        <taxon>Alloionematidae</taxon>
        <taxon>Rhabditophanes</taxon>
    </lineage>
</organism>